<sequence length="70" mass="7529">MRPGAGRIPLQALVLPGAKTGLGRLAAADHCRHAPDEVHLLDRAFEQIMREAAPPRPGWAELGKQARLGD</sequence>
<organism evidence="1 2">
    <name type="scientific">Actinomyces massiliensis F0489</name>
    <dbReference type="NCBI Taxonomy" id="1125718"/>
    <lineage>
        <taxon>Bacteria</taxon>
        <taxon>Bacillati</taxon>
        <taxon>Actinomycetota</taxon>
        <taxon>Actinomycetes</taxon>
        <taxon>Actinomycetales</taxon>
        <taxon>Actinomycetaceae</taxon>
        <taxon>Actinomyces</taxon>
    </lineage>
</organism>
<accession>J1HK61</accession>
<proteinExistence type="predicted"/>
<dbReference type="PATRIC" id="fig|1125718.3.peg.1184"/>
<dbReference type="OrthoDB" id="9793586at2"/>
<reference evidence="1 2" key="1">
    <citation type="submission" date="2012-05" db="EMBL/GenBank/DDBJ databases">
        <authorList>
            <person name="Harkins D.M."/>
            <person name="Madupu R."/>
            <person name="Durkin A.S."/>
            <person name="Torralba M."/>
            <person name="Methe B."/>
            <person name="Sutton G.G."/>
            <person name="Nelson K.E."/>
        </authorList>
    </citation>
    <scope>NUCLEOTIDE SEQUENCE [LARGE SCALE GENOMIC DNA]</scope>
    <source>
        <strain evidence="1 2">F0489</strain>
    </source>
</reference>
<protein>
    <submittedName>
        <fullName evidence="1">Uncharacterized protein</fullName>
    </submittedName>
</protein>
<evidence type="ECO:0000313" key="1">
    <source>
        <dbReference type="EMBL" id="EJF45938.1"/>
    </source>
</evidence>
<dbReference type="RefSeq" id="WP_008731141.1">
    <property type="nucleotide sequence ID" value="NZ_AKFT01000088.1"/>
</dbReference>
<evidence type="ECO:0000313" key="2">
    <source>
        <dbReference type="Proteomes" id="UP000002941"/>
    </source>
</evidence>
<dbReference type="AlphaFoldDB" id="J1HK61"/>
<dbReference type="EMBL" id="AKFT01000088">
    <property type="protein sequence ID" value="EJF45938.1"/>
    <property type="molecule type" value="Genomic_DNA"/>
</dbReference>
<name>J1HK61_9ACTO</name>
<dbReference type="Proteomes" id="UP000002941">
    <property type="component" value="Unassembled WGS sequence"/>
</dbReference>
<gene>
    <name evidence="1" type="ORF">HMPREF1318_2724</name>
</gene>
<comment type="caution">
    <text evidence="1">The sequence shown here is derived from an EMBL/GenBank/DDBJ whole genome shotgun (WGS) entry which is preliminary data.</text>
</comment>
<keyword evidence="2" id="KW-1185">Reference proteome</keyword>